<dbReference type="InterPro" id="IPR019374">
    <property type="entry name" value="Ribosomal_mS22"/>
</dbReference>
<organism evidence="1">
    <name type="scientific">Danio rerio</name>
    <name type="common">Zebrafish</name>
    <name type="synonym">Brachydanio rerio</name>
    <dbReference type="NCBI Taxonomy" id="7955"/>
    <lineage>
        <taxon>Eukaryota</taxon>
        <taxon>Metazoa</taxon>
        <taxon>Chordata</taxon>
        <taxon>Craniata</taxon>
        <taxon>Vertebrata</taxon>
        <taxon>Euteleostomi</taxon>
        <taxon>Actinopterygii</taxon>
        <taxon>Neopterygii</taxon>
        <taxon>Teleostei</taxon>
        <taxon>Ostariophysi</taxon>
        <taxon>Cypriniformes</taxon>
        <taxon>Danionidae</taxon>
        <taxon>Danioninae</taxon>
        <taxon>Danio</taxon>
    </lineage>
</organism>
<reference evidence="2" key="3">
    <citation type="journal article" date="2013" name="Nature">
        <title>The zebrafish reference genome sequence and its relationship to the human genome.</title>
        <authorList>
            <consortium name="Genome Reference Consortium Zebrafish"/>
            <person name="Howe K."/>
            <person name="Clark M.D."/>
            <person name="Torroja C.F."/>
            <person name="Torrance J."/>
            <person name="Berthelot C."/>
            <person name="Muffato M."/>
            <person name="Collins J.E."/>
            <person name="Humphray S."/>
            <person name="McLaren K."/>
            <person name="Matthews L."/>
            <person name="McLaren S."/>
            <person name="Sealy I."/>
            <person name="Caccamo M."/>
            <person name="Churcher C."/>
            <person name="Scott C."/>
            <person name="Barrett J.C."/>
            <person name="Koch R."/>
            <person name="Rauch G.J."/>
            <person name="White S."/>
            <person name="Chow W."/>
            <person name="Kilian B."/>
            <person name="Quintais L.T."/>
            <person name="Guerra-Assuncao J.A."/>
            <person name="Zhou Y."/>
            <person name="Gu Y."/>
            <person name="Yen J."/>
            <person name="Vogel J.H."/>
            <person name="Eyre T."/>
            <person name="Redmond S."/>
            <person name="Banerjee R."/>
            <person name="Chi J."/>
            <person name="Fu B."/>
            <person name="Langley E."/>
            <person name="Maguire S.F."/>
            <person name="Laird G.K."/>
            <person name="Lloyd D."/>
            <person name="Kenyon E."/>
            <person name="Donaldson S."/>
            <person name="Sehra H."/>
            <person name="Almeida-King J."/>
            <person name="Loveland J."/>
            <person name="Trevanion S."/>
            <person name="Jones M."/>
            <person name="Quail M."/>
            <person name="Willey D."/>
            <person name="Hunt A."/>
            <person name="Burton J."/>
            <person name="Sims S."/>
            <person name="McLay K."/>
            <person name="Plumb B."/>
            <person name="Davis J."/>
            <person name="Clee C."/>
            <person name="Oliver K."/>
            <person name="Clark R."/>
            <person name="Riddle C."/>
            <person name="Elliot D."/>
            <person name="Eliott D."/>
            <person name="Threadgold G."/>
            <person name="Harden G."/>
            <person name="Ware D."/>
            <person name="Begum S."/>
            <person name="Mortimore B."/>
            <person name="Mortimer B."/>
            <person name="Kerry G."/>
            <person name="Heath P."/>
            <person name="Phillimore B."/>
            <person name="Tracey A."/>
            <person name="Corby N."/>
            <person name="Dunn M."/>
            <person name="Johnson C."/>
            <person name="Wood J."/>
            <person name="Clark S."/>
            <person name="Pelan S."/>
            <person name="Griffiths G."/>
            <person name="Smith M."/>
            <person name="Glithero R."/>
            <person name="Howden P."/>
            <person name="Barker N."/>
            <person name="Lloyd C."/>
            <person name="Stevens C."/>
            <person name="Harley J."/>
            <person name="Holt K."/>
            <person name="Panagiotidis G."/>
            <person name="Lovell J."/>
            <person name="Beasley H."/>
            <person name="Henderson C."/>
            <person name="Gordon D."/>
            <person name="Auger K."/>
            <person name="Wright D."/>
            <person name="Collins J."/>
            <person name="Raisen C."/>
            <person name="Dyer L."/>
            <person name="Leung K."/>
            <person name="Robertson L."/>
            <person name="Ambridge K."/>
            <person name="Leongamornlert D."/>
            <person name="McGuire S."/>
            <person name="Gilderthorp R."/>
            <person name="Griffiths C."/>
            <person name="Manthravadi D."/>
            <person name="Nichol S."/>
            <person name="Barker G."/>
            <person name="Whitehead S."/>
            <person name="Kay M."/>
            <person name="Brown J."/>
            <person name="Murnane C."/>
            <person name="Gray E."/>
            <person name="Humphries M."/>
            <person name="Sycamore N."/>
            <person name="Barker D."/>
            <person name="Saunders D."/>
            <person name="Wallis J."/>
            <person name="Babbage A."/>
            <person name="Hammond S."/>
            <person name="Mashreghi-Mohammadi M."/>
            <person name="Barr L."/>
            <person name="Martin S."/>
            <person name="Wray P."/>
            <person name="Ellington A."/>
            <person name="Matthews N."/>
            <person name="Ellwood M."/>
            <person name="Woodmansey R."/>
            <person name="Clark G."/>
            <person name="Cooper J."/>
            <person name="Cooper J."/>
            <person name="Tromans A."/>
            <person name="Grafham D."/>
            <person name="Skuce C."/>
            <person name="Pandian R."/>
            <person name="Andrews R."/>
            <person name="Harrison E."/>
            <person name="Kimberley A."/>
            <person name="Garnett J."/>
            <person name="Fosker N."/>
            <person name="Hall R."/>
            <person name="Garner P."/>
            <person name="Kelly D."/>
            <person name="Bird C."/>
            <person name="Palmer S."/>
            <person name="Gehring I."/>
            <person name="Berger A."/>
            <person name="Dooley C.M."/>
            <person name="Ersan-Urun Z."/>
            <person name="Eser C."/>
            <person name="Geiger H."/>
            <person name="Geisler M."/>
            <person name="Karotki L."/>
            <person name="Kirn A."/>
            <person name="Konantz J."/>
            <person name="Konantz M."/>
            <person name="Oberlander M."/>
            <person name="Rudolph-Geiger S."/>
            <person name="Teucke M."/>
            <person name="Lanz C."/>
            <person name="Raddatz G."/>
            <person name="Osoegawa K."/>
            <person name="Zhu B."/>
            <person name="Rapp A."/>
            <person name="Widaa S."/>
            <person name="Langford C."/>
            <person name="Yang F."/>
            <person name="Schuster S.C."/>
            <person name="Carter N.P."/>
            <person name="Harrow J."/>
            <person name="Ning Z."/>
            <person name="Herrero J."/>
            <person name="Searle S.M."/>
            <person name="Enright A."/>
            <person name="Geisler R."/>
            <person name="Plasterk R.H."/>
            <person name="Lee C."/>
            <person name="Westerfield M."/>
            <person name="de Jong P.J."/>
            <person name="Zon L.I."/>
            <person name="Postlethwait J.H."/>
            <person name="Nusslein-Volhard C."/>
            <person name="Hubbard T.J."/>
            <person name="Roest Crollius H."/>
            <person name="Rogers J."/>
            <person name="Stemple D.L."/>
        </authorList>
    </citation>
    <scope>NUCLEOTIDE SEQUENCE [LARGE SCALE GENOMIC DNA]</scope>
</reference>
<evidence type="ECO:0000313" key="1">
    <source>
        <dbReference type="EMBL" id="AAI42889.1"/>
    </source>
</evidence>
<keyword evidence="3" id="KW-0689">Ribosomal protein</keyword>
<dbReference type="PANTHER" id="PTHR13071:SF4">
    <property type="entry name" value="SMALL RIBOSOMAL SUBUNIT PROTEIN MS22"/>
    <property type="match status" value="1"/>
</dbReference>
<keyword evidence="5" id="KW-1267">Proteomics identification</keyword>
<dbReference type="Pfam" id="PF10245">
    <property type="entry name" value="MRP-S22"/>
    <property type="match status" value="1"/>
</dbReference>
<evidence type="ECO:0007829" key="5">
    <source>
        <dbReference type="PeptideAtlas" id="A5PLF9"/>
    </source>
</evidence>
<dbReference type="CTD" id="56945"/>
<dbReference type="Reactome" id="R-DRE-5419276">
    <property type="pathway name" value="Mitochondrial translation termination"/>
</dbReference>
<dbReference type="AGR" id="ZFIN:ZDB-GENE-070615-31"/>
<dbReference type="Proteomes" id="UP000000437">
    <property type="component" value="Chromosome 15"/>
</dbReference>
<dbReference type="ZFIN" id="ZDB-GENE-070615-31">
    <property type="gene designation" value="mrps22"/>
</dbReference>
<keyword evidence="2" id="KW-1185">Reference proteome</keyword>
<dbReference type="GeneID" id="556778"/>
<dbReference type="GO" id="GO:0005763">
    <property type="term" value="C:mitochondrial small ribosomal subunit"/>
    <property type="evidence" value="ECO:0000318"/>
    <property type="project" value="GO_Central"/>
</dbReference>
<evidence type="ECO:0000313" key="2">
    <source>
        <dbReference type="Proteomes" id="UP000000437"/>
    </source>
</evidence>
<dbReference type="EMBL" id="BC142888">
    <property type="protein sequence ID" value="AAI42889.1"/>
    <property type="molecule type" value="mRNA"/>
</dbReference>
<evidence type="ECO:0000313" key="3">
    <source>
        <dbReference type="RefSeq" id="NP_001092205.1"/>
    </source>
</evidence>
<sequence length="340" mass="39440">MAALSVTRCLVRSYFCVKSAHKNVQTCLQTTTRIFSVSTTRNNSENVLKAQFTDKEVQDILTKITGLNLDKVFRPTIQKLTPPKYKLLTDTELEEAVHKAEEHAKHLLEMPPILPERKPIDDVLAEDRILEGMDTAKYVFTDINFNIPHRERFIVVREPSGTLRKASWNERDRIIQIYFPKEGRKVTPPPVFKEGNLRLVFEQDRHEDVLNQCVVQFEPDSAEFNKVFMLTYEDIDKHGKYDLLRSTRFFGGLAWHMVNERRIDGLLVEMLQRDLMQDAVKLVRLFNLVHPQSESAQHAQRQQAADLDLLKIYTQYESSRAGFIELAVQTYEQTKALGSF</sequence>
<dbReference type="PANTHER" id="PTHR13071">
    <property type="entry name" value="MITOCHONDRIAL 28S RIBOSOMAL PROTEIN S22"/>
    <property type="match status" value="1"/>
</dbReference>
<reference evidence="3" key="4">
    <citation type="journal article" date="2017" name="Genetics">
        <title>Sequential, Divergent, and Cooperative Requirements of Foxl2a and Foxl2b in Ovary Development and Maintenance of Zebrafish.</title>
        <authorList>
            <person name="Yang Y.J."/>
            <person name="Wang Y."/>
            <person name="Li Z."/>
            <person name="Zhou L."/>
            <person name="Gui J.F."/>
        </authorList>
    </citation>
    <scope>NUCLEOTIDE SEQUENCE</scope>
</reference>
<evidence type="ECO:0000313" key="4">
    <source>
        <dbReference type="ZFIN" id="ZDB-GENE-070615-31"/>
    </source>
</evidence>
<proteinExistence type="evidence at protein level"/>
<reference evidence="3" key="5">
    <citation type="submission" date="2025-04" db="UniProtKB">
        <authorList>
            <consortium name="RefSeq"/>
        </authorList>
    </citation>
    <scope>IDENTIFICATION</scope>
</reference>
<name>A5PLF9_DANRE</name>
<reference evidence="3" key="2">
    <citation type="journal article" date="2013" name="Gen. Comp. Endocrinol.">
        <title>foxl2 and foxl3 are two ancient paralogs that remain fully functional in teleosts.</title>
        <authorList>
            <person name="Crespo B."/>
            <person name="Lan-Chow-Wing O."/>
            <person name="Rocha A."/>
            <person name="Zanuy S."/>
            <person name="Gomez A."/>
        </authorList>
    </citation>
    <scope>NUCLEOTIDE SEQUENCE</scope>
</reference>
<keyword evidence="3" id="KW-0687">Ribonucleoprotein</keyword>
<dbReference type="RefSeq" id="NP_001092205.1">
    <property type="nucleotide sequence ID" value="NM_001098735.1"/>
</dbReference>
<accession>A5PLF9</accession>
<dbReference type="GO" id="GO:0003735">
    <property type="term" value="F:structural constituent of ribosome"/>
    <property type="evidence" value="ECO:0000318"/>
    <property type="project" value="GO_Central"/>
</dbReference>
<dbReference type="OrthoDB" id="10052321at2759"/>
<gene>
    <name evidence="3 4" type="primary">mrps22</name>
    <name evidence="1 3" type="ORF">zgc:165596</name>
</gene>
<reference evidence="1" key="1">
    <citation type="submission" date="2007-06" db="EMBL/GenBank/DDBJ databases">
        <authorList>
            <consortium name="NIH - Zebrafish Gene Collection (ZGC) project"/>
        </authorList>
    </citation>
    <scope>NUCLEOTIDE SEQUENCE [LARGE SCALE MRNA]</scope>
    <source>
        <tissue evidence="1">Eye</tissue>
    </source>
</reference>
<dbReference type="AlphaFoldDB" id="A5PLF9"/>
<protein>
    <submittedName>
        <fullName evidence="3">28S ribosomal protein S22, mitochondrial</fullName>
    </submittedName>
    <submittedName>
        <fullName evidence="1">Zgc:165596 protein</fullName>
    </submittedName>
</protein>
<dbReference type="KEGG" id="dre:556778"/>
<dbReference type="Reactome" id="R-DRE-5389840">
    <property type="pathway name" value="Mitochondrial translation elongation"/>
</dbReference>